<gene>
    <name evidence="1" type="ORF">NM961_23470</name>
</gene>
<evidence type="ECO:0000313" key="2">
    <source>
        <dbReference type="Proteomes" id="UP001165498"/>
    </source>
</evidence>
<name>A0ABT1QZF6_9GAMM</name>
<evidence type="ECO:0008006" key="3">
    <source>
        <dbReference type="Google" id="ProtNLM"/>
    </source>
</evidence>
<comment type="caution">
    <text evidence="1">The sequence shown here is derived from an EMBL/GenBank/DDBJ whole genome shotgun (WGS) entry which is preliminary data.</text>
</comment>
<sequence>MTIVIAQNQPGPLPLKIPFTAPITGDVTIAFSGSCWSSTASNPGGVEVFLDGKSLGKALLFFNAPNMHQALPTQIFAVNLGEGQHTITLQALSSTVLSDRNDFFSLWIVD</sequence>
<reference evidence="1" key="1">
    <citation type="submission" date="2022-07" db="EMBL/GenBank/DDBJ databases">
        <title>Tahibacter sp., a new gammaproteobacterium isolated from the silt sample collected at pig farm.</title>
        <authorList>
            <person name="Chen H."/>
        </authorList>
    </citation>
    <scope>NUCLEOTIDE SEQUENCE</scope>
    <source>
        <strain evidence="1">P2K</strain>
    </source>
</reference>
<proteinExistence type="predicted"/>
<accession>A0ABT1QZF6</accession>
<evidence type="ECO:0000313" key="1">
    <source>
        <dbReference type="EMBL" id="MCQ4167679.1"/>
    </source>
</evidence>
<dbReference type="RefSeq" id="WP_255916861.1">
    <property type="nucleotide sequence ID" value="NZ_JANFQO010000046.1"/>
</dbReference>
<keyword evidence="2" id="KW-1185">Reference proteome</keyword>
<dbReference type="EMBL" id="JANFQO010000046">
    <property type="protein sequence ID" value="MCQ4167679.1"/>
    <property type="molecule type" value="Genomic_DNA"/>
</dbReference>
<organism evidence="1 2">
    <name type="scientific">Tahibacter harae</name>
    <dbReference type="NCBI Taxonomy" id="2963937"/>
    <lineage>
        <taxon>Bacteria</taxon>
        <taxon>Pseudomonadati</taxon>
        <taxon>Pseudomonadota</taxon>
        <taxon>Gammaproteobacteria</taxon>
        <taxon>Lysobacterales</taxon>
        <taxon>Rhodanobacteraceae</taxon>
        <taxon>Tahibacter</taxon>
    </lineage>
</organism>
<protein>
    <recommendedName>
        <fullName evidence="3">Carbohydrate esterase 2 N-terminal domain-containing protein</fullName>
    </recommendedName>
</protein>
<dbReference type="Proteomes" id="UP001165498">
    <property type="component" value="Unassembled WGS sequence"/>
</dbReference>